<reference evidence="1 2" key="1">
    <citation type="submission" date="2024-05" db="EMBL/GenBank/DDBJ databases">
        <authorList>
            <person name="Wallberg A."/>
        </authorList>
    </citation>
    <scope>NUCLEOTIDE SEQUENCE [LARGE SCALE GENOMIC DNA]</scope>
</reference>
<dbReference type="EMBL" id="CAXKWB010004098">
    <property type="protein sequence ID" value="CAL4072046.1"/>
    <property type="molecule type" value="Genomic_DNA"/>
</dbReference>
<organism evidence="1 2">
    <name type="scientific">Meganyctiphanes norvegica</name>
    <name type="common">Northern krill</name>
    <name type="synonym">Thysanopoda norvegica</name>
    <dbReference type="NCBI Taxonomy" id="48144"/>
    <lineage>
        <taxon>Eukaryota</taxon>
        <taxon>Metazoa</taxon>
        <taxon>Ecdysozoa</taxon>
        <taxon>Arthropoda</taxon>
        <taxon>Crustacea</taxon>
        <taxon>Multicrustacea</taxon>
        <taxon>Malacostraca</taxon>
        <taxon>Eumalacostraca</taxon>
        <taxon>Eucarida</taxon>
        <taxon>Euphausiacea</taxon>
        <taxon>Euphausiidae</taxon>
        <taxon>Meganyctiphanes</taxon>
    </lineage>
</organism>
<keyword evidence="2" id="KW-1185">Reference proteome</keyword>
<dbReference type="AlphaFoldDB" id="A0AAV2Q5Q8"/>
<sequence>MFQLITGYPNKAAVSVADGWSTAPSTAKRDVIHADVPYSTHDGRPCAVVSDSIGCHRVFGCAYRTPTIWHNTCLWIVPSTGTGGLRCRHDSETNGLTSLPTHSDGSNYPFGVKL</sequence>
<comment type="caution">
    <text evidence="1">The sequence shown here is derived from an EMBL/GenBank/DDBJ whole genome shotgun (WGS) entry which is preliminary data.</text>
</comment>
<evidence type="ECO:0000313" key="1">
    <source>
        <dbReference type="EMBL" id="CAL4072046.1"/>
    </source>
</evidence>
<name>A0AAV2Q5Q8_MEGNR</name>
<protein>
    <submittedName>
        <fullName evidence="1">Uncharacterized protein</fullName>
    </submittedName>
</protein>
<gene>
    <name evidence="1" type="ORF">MNOR_LOCUS8727</name>
</gene>
<accession>A0AAV2Q5Q8</accession>
<dbReference type="Proteomes" id="UP001497623">
    <property type="component" value="Unassembled WGS sequence"/>
</dbReference>
<evidence type="ECO:0000313" key="2">
    <source>
        <dbReference type="Proteomes" id="UP001497623"/>
    </source>
</evidence>
<proteinExistence type="predicted"/>